<evidence type="ECO:0000256" key="2">
    <source>
        <dbReference type="ARBA" id="ARBA00022723"/>
    </source>
</evidence>
<dbReference type="Gene3D" id="3.30.160.60">
    <property type="entry name" value="Classic Zinc Finger"/>
    <property type="match status" value="5"/>
</dbReference>
<dbReference type="GO" id="GO:0040029">
    <property type="term" value="P:epigenetic regulation of gene expression"/>
    <property type="evidence" value="ECO:0007669"/>
    <property type="project" value="UniProtKB-ARBA"/>
</dbReference>
<gene>
    <name evidence="9" type="ORF">RN001_011248</name>
</gene>
<feature type="domain" description="C2H2-type" evidence="8">
    <location>
        <begin position="879"/>
        <end position="907"/>
    </location>
</feature>
<dbReference type="PROSITE" id="PS00028">
    <property type="entry name" value="ZINC_FINGER_C2H2_1"/>
    <property type="match status" value="7"/>
</dbReference>
<keyword evidence="10" id="KW-1185">Reference proteome</keyword>
<reference evidence="10" key="1">
    <citation type="submission" date="2023-01" db="EMBL/GenBank/DDBJ databases">
        <title>Key to firefly adult light organ development and bioluminescence: homeobox transcription factors regulate luciferase expression and transportation to peroxisome.</title>
        <authorList>
            <person name="Fu X."/>
        </authorList>
    </citation>
    <scope>NUCLEOTIDE SEQUENCE [LARGE SCALE GENOMIC DNA]</scope>
</reference>
<evidence type="ECO:0000256" key="4">
    <source>
        <dbReference type="ARBA" id="ARBA00022771"/>
    </source>
</evidence>
<evidence type="ECO:0000259" key="8">
    <source>
        <dbReference type="PROSITE" id="PS50157"/>
    </source>
</evidence>
<evidence type="ECO:0000313" key="9">
    <source>
        <dbReference type="EMBL" id="KAK4878742.1"/>
    </source>
</evidence>
<evidence type="ECO:0000256" key="6">
    <source>
        <dbReference type="ARBA" id="ARBA00023242"/>
    </source>
</evidence>
<evidence type="ECO:0000256" key="7">
    <source>
        <dbReference type="PROSITE-ProRule" id="PRU00042"/>
    </source>
</evidence>
<dbReference type="SUPFAM" id="SSF57667">
    <property type="entry name" value="beta-beta-alpha zinc fingers"/>
    <property type="match status" value="4"/>
</dbReference>
<dbReference type="GO" id="GO:0000785">
    <property type="term" value="C:chromatin"/>
    <property type="evidence" value="ECO:0007669"/>
    <property type="project" value="UniProtKB-ARBA"/>
</dbReference>
<dbReference type="GO" id="GO:0000981">
    <property type="term" value="F:DNA-binding transcription factor activity, RNA polymerase II-specific"/>
    <property type="evidence" value="ECO:0007669"/>
    <property type="project" value="TreeGrafter"/>
</dbReference>
<dbReference type="GO" id="GO:0008270">
    <property type="term" value="F:zinc ion binding"/>
    <property type="evidence" value="ECO:0007669"/>
    <property type="project" value="UniProtKB-KW"/>
</dbReference>
<dbReference type="PANTHER" id="PTHR24381:SF393">
    <property type="entry name" value="CHROMATIN-LINKED ADAPTOR FOR MSL PROTEINS, ISOFORM B"/>
    <property type="match status" value="1"/>
</dbReference>
<dbReference type="InterPro" id="IPR036236">
    <property type="entry name" value="Znf_C2H2_sf"/>
</dbReference>
<keyword evidence="3" id="KW-0677">Repeat</keyword>
<dbReference type="FunFam" id="3.30.160.60:FF:000690">
    <property type="entry name" value="Zinc finger protein 354C"/>
    <property type="match status" value="1"/>
</dbReference>
<feature type="domain" description="C2H2-type" evidence="8">
    <location>
        <begin position="794"/>
        <end position="821"/>
    </location>
</feature>
<evidence type="ECO:0000256" key="1">
    <source>
        <dbReference type="ARBA" id="ARBA00004123"/>
    </source>
</evidence>
<feature type="domain" description="C2H2-type" evidence="8">
    <location>
        <begin position="708"/>
        <end position="736"/>
    </location>
</feature>
<evidence type="ECO:0000313" key="10">
    <source>
        <dbReference type="Proteomes" id="UP001353858"/>
    </source>
</evidence>
<dbReference type="SMART" id="SM00355">
    <property type="entry name" value="ZnF_C2H2"/>
    <property type="match status" value="7"/>
</dbReference>
<dbReference type="AlphaFoldDB" id="A0AAN7P7N2"/>
<dbReference type="Pfam" id="PF00096">
    <property type="entry name" value="zf-C2H2"/>
    <property type="match status" value="4"/>
</dbReference>
<dbReference type="EMBL" id="JARPUR010000004">
    <property type="protein sequence ID" value="KAK4878742.1"/>
    <property type="molecule type" value="Genomic_DNA"/>
</dbReference>
<dbReference type="InterPro" id="IPR013087">
    <property type="entry name" value="Znf_C2H2_type"/>
</dbReference>
<protein>
    <recommendedName>
        <fullName evidence="8">C2H2-type domain-containing protein</fullName>
    </recommendedName>
</protein>
<feature type="domain" description="C2H2-type" evidence="8">
    <location>
        <begin position="822"/>
        <end position="849"/>
    </location>
</feature>
<feature type="domain" description="C2H2-type" evidence="8">
    <location>
        <begin position="850"/>
        <end position="877"/>
    </location>
</feature>
<keyword evidence="4 7" id="KW-0863">Zinc-finger</keyword>
<dbReference type="GO" id="GO:0000977">
    <property type="term" value="F:RNA polymerase II transcription regulatory region sequence-specific DNA binding"/>
    <property type="evidence" value="ECO:0007669"/>
    <property type="project" value="TreeGrafter"/>
</dbReference>
<dbReference type="FunFam" id="3.30.160.60:FF:002239">
    <property type="entry name" value="Zinc finger protein 226"/>
    <property type="match status" value="1"/>
</dbReference>
<dbReference type="GO" id="GO:0005634">
    <property type="term" value="C:nucleus"/>
    <property type="evidence" value="ECO:0007669"/>
    <property type="project" value="UniProtKB-SubCell"/>
</dbReference>
<keyword evidence="2" id="KW-0479">Metal-binding</keyword>
<feature type="domain" description="C2H2-type" evidence="8">
    <location>
        <begin position="765"/>
        <end position="787"/>
    </location>
</feature>
<name>A0AAN7P7N2_9COLE</name>
<accession>A0AAN7P7N2</accession>
<comment type="caution">
    <text evidence="9">The sequence shown here is derived from an EMBL/GenBank/DDBJ whole genome shotgun (WGS) entry which is preliminary data.</text>
</comment>
<evidence type="ECO:0000256" key="5">
    <source>
        <dbReference type="ARBA" id="ARBA00022833"/>
    </source>
</evidence>
<keyword evidence="6" id="KW-0539">Nucleus</keyword>
<keyword evidence="5" id="KW-0862">Zinc</keyword>
<feature type="domain" description="C2H2-type" evidence="8">
    <location>
        <begin position="737"/>
        <end position="764"/>
    </location>
</feature>
<dbReference type="PROSITE" id="PS50157">
    <property type="entry name" value="ZINC_FINGER_C2H2_2"/>
    <property type="match status" value="7"/>
</dbReference>
<evidence type="ECO:0000256" key="3">
    <source>
        <dbReference type="ARBA" id="ARBA00022737"/>
    </source>
</evidence>
<dbReference type="PANTHER" id="PTHR24381">
    <property type="entry name" value="ZINC FINGER PROTEIN"/>
    <property type="match status" value="1"/>
</dbReference>
<sequence>MTEENVLQTITGNRAPLTRNEVDKISESITEAIYNTTHTRSIYENTERLNSLILLQNSCFLYRNNHIRINATNYSCFLKAIQELSGTNDKDNYERLPTFDVTNSVIEYYERLGGLYQQRQMLVNIITEYDRKKHEVSDISYKTPCRMYNCLNELKLIQECVDDLKVQHEEVPVSKTSTGLAYALLNFDDTIATTLLCDTLRQWSLKQLHIEEATFINYLWENLDLVNHDVFIILIENFKFVLEKIIIKMCTNVLQSDDLVLTPSFLFVYMLVTKKFLSWYQILDLVGRHYVLKYRLGCKKKRFEKMETIVAEVEEEEVVQLSVNNENLYTEGDGDTVFIQENQLVIPITGRTVVLQDEQGNYQQYIINDSPEEAADESIVYYTGDYSEDGVVITPDQDDSKNLDDSSIVFSPDNVQEPLYQYAILSNGKLHLQTIDANDEINDGLQAQIDELQQSIRLDDTFNETALDLDKITGRNLITGQTVTLDSYFNKLQKRLYEDSESSVRKRKCSDNDELLNKKVLIGKTANGKKIVGKILHVQTNKTLENVKVETVDVGEVSQPQIIIKKHVVTRENFDSNVGKTLAGLMDLETVQHKLRDKNLVVKLVDKVYEFGTDNFSKTISYVYGHMELLEEGEAQQKWCFVLHNDPPSDDAESSNADSNEAVADVSLQMDNGYNDSNDTVSLTILTVIDRNGKKSTRVNLNPQQPRNKCHLCSKEFKTALQVRKHISNVHLSEKWTSCDVCGKMFTNAAFLQRHKKIHTGEKWYQCPKCPKSFNTAGSLKRHLTVHDPSLRPLECSVCVQRFTDESSLRKHLLIHTGIRAYLCEFCNRAFRNQGDLNFHRRIHDPIKQFSCEVCGRAFSRHSNMIRHAEIHRGTGALHQCDICGCSYSFISSLTRHIVQKHISDPQV</sequence>
<proteinExistence type="predicted"/>
<organism evidence="9 10">
    <name type="scientific">Aquatica leii</name>
    <dbReference type="NCBI Taxonomy" id="1421715"/>
    <lineage>
        <taxon>Eukaryota</taxon>
        <taxon>Metazoa</taxon>
        <taxon>Ecdysozoa</taxon>
        <taxon>Arthropoda</taxon>
        <taxon>Hexapoda</taxon>
        <taxon>Insecta</taxon>
        <taxon>Pterygota</taxon>
        <taxon>Neoptera</taxon>
        <taxon>Endopterygota</taxon>
        <taxon>Coleoptera</taxon>
        <taxon>Polyphaga</taxon>
        <taxon>Elateriformia</taxon>
        <taxon>Elateroidea</taxon>
        <taxon>Lampyridae</taxon>
        <taxon>Luciolinae</taxon>
        <taxon>Aquatica</taxon>
    </lineage>
</organism>
<dbReference type="Proteomes" id="UP001353858">
    <property type="component" value="Unassembled WGS sequence"/>
</dbReference>
<dbReference type="GO" id="GO:0045892">
    <property type="term" value="P:negative regulation of DNA-templated transcription"/>
    <property type="evidence" value="ECO:0007669"/>
    <property type="project" value="UniProtKB-ARBA"/>
</dbReference>
<comment type="subcellular location">
    <subcellularLocation>
        <location evidence="1">Nucleus</location>
    </subcellularLocation>
</comment>
<dbReference type="GO" id="GO:0003682">
    <property type="term" value="F:chromatin binding"/>
    <property type="evidence" value="ECO:0007669"/>
    <property type="project" value="UniProtKB-ARBA"/>
</dbReference>